<sequence length="130" mass="12987">MLLLCTLLGLSAMHILGHAGMHEPAGHAVGVHVGAGGPEMRALAWGDGCVGCVHVRSHDSDGDGGMSGWSVCLAVLTGFAVLLMLASLLRAVVDHRRPPGAGGGCGGVPARSPPDGQVGLVLATVSVLRV</sequence>
<proteinExistence type="predicted"/>
<keyword evidence="1" id="KW-0472">Membrane</keyword>
<evidence type="ECO:0000313" key="3">
    <source>
        <dbReference type="Proteomes" id="UP000292564"/>
    </source>
</evidence>
<feature type="transmembrane region" description="Helical" evidence="1">
    <location>
        <begin position="66"/>
        <end position="89"/>
    </location>
</feature>
<comment type="caution">
    <text evidence="2">The sequence shown here is derived from an EMBL/GenBank/DDBJ whole genome shotgun (WGS) entry which is preliminary data.</text>
</comment>
<dbReference type="AlphaFoldDB" id="A0A4V2G7N3"/>
<dbReference type="RefSeq" id="WP_278045033.1">
    <property type="nucleotide sequence ID" value="NZ_SHKY01000001.1"/>
</dbReference>
<dbReference type="EMBL" id="SHKY01000001">
    <property type="protein sequence ID" value="RZU53196.1"/>
    <property type="molecule type" value="Genomic_DNA"/>
</dbReference>
<name>A0A4V2G7N3_9ACTN</name>
<reference evidence="2 3" key="1">
    <citation type="submission" date="2019-02" db="EMBL/GenBank/DDBJ databases">
        <title>Sequencing the genomes of 1000 actinobacteria strains.</title>
        <authorList>
            <person name="Klenk H.-P."/>
        </authorList>
    </citation>
    <scope>NUCLEOTIDE SEQUENCE [LARGE SCALE GENOMIC DNA]</scope>
    <source>
        <strain evidence="2 3">DSM 45162</strain>
    </source>
</reference>
<dbReference type="InterPro" id="IPR046151">
    <property type="entry name" value="DUF6153"/>
</dbReference>
<keyword evidence="1" id="KW-0812">Transmembrane</keyword>
<dbReference type="Pfam" id="PF19650">
    <property type="entry name" value="DUF6153"/>
    <property type="match status" value="1"/>
</dbReference>
<gene>
    <name evidence="2" type="ORF">EV385_5088</name>
</gene>
<keyword evidence="1" id="KW-1133">Transmembrane helix</keyword>
<evidence type="ECO:0000256" key="1">
    <source>
        <dbReference type="SAM" id="Phobius"/>
    </source>
</evidence>
<dbReference type="Proteomes" id="UP000292564">
    <property type="component" value="Unassembled WGS sequence"/>
</dbReference>
<protein>
    <submittedName>
        <fullName evidence="2">Uncharacterized protein</fullName>
    </submittedName>
</protein>
<accession>A0A4V2G7N3</accession>
<evidence type="ECO:0000313" key="2">
    <source>
        <dbReference type="EMBL" id="RZU53196.1"/>
    </source>
</evidence>
<keyword evidence="3" id="KW-1185">Reference proteome</keyword>
<organism evidence="2 3">
    <name type="scientific">Krasilnikovia cinnamomea</name>
    <dbReference type="NCBI Taxonomy" id="349313"/>
    <lineage>
        <taxon>Bacteria</taxon>
        <taxon>Bacillati</taxon>
        <taxon>Actinomycetota</taxon>
        <taxon>Actinomycetes</taxon>
        <taxon>Micromonosporales</taxon>
        <taxon>Micromonosporaceae</taxon>
        <taxon>Krasilnikovia</taxon>
    </lineage>
</organism>